<protein>
    <submittedName>
        <fullName evidence="3">Uncharacterized protein</fullName>
    </submittedName>
</protein>
<evidence type="ECO:0000256" key="1">
    <source>
        <dbReference type="SAM" id="MobiDB-lite"/>
    </source>
</evidence>
<organism evidence="2 3">
    <name type="scientific">Romanomermis culicivorax</name>
    <name type="common">Nematode worm</name>
    <dbReference type="NCBI Taxonomy" id="13658"/>
    <lineage>
        <taxon>Eukaryota</taxon>
        <taxon>Metazoa</taxon>
        <taxon>Ecdysozoa</taxon>
        <taxon>Nematoda</taxon>
        <taxon>Enoplea</taxon>
        <taxon>Dorylaimia</taxon>
        <taxon>Mermithida</taxon>
        <taxon>Mermithoidea</taxon>
        <taxon>Mermithidae</taxon>
        <taxon>Romanomermis</taxon>
    </lineage>
</organism>
<feature type="region of interest" description="Disordered" evidence="1">
    <location>
        <begin position="1"/>
        <end position="59"/>
    </location>
</feature>
<accession>A0A915KB60</accession>
<proteinExistence type="predicted"/>
<reference evidence="3" key="1">
    <citation type="submission" date="2022-11" db="UniProtKB">
        <authorList>
            <consortium name="WormBaseParasite"/>
        </authorList>
    </citation>
    <scope>IDENTIFICATION</scope>
</reference>
<evidence type="ECO:0000313" key="3">
    <source>
        <dbReference type="WBParaSite" id="nRc.2.0.1.t36013-RA"/>
    </source>
</evidence>
<feature type="compositionally biased region" description="Basic and acidic residues" evidence="1">
    <location>
        <begin position="16"/>
        <end position="41"/>
    </location>
</feature>
<dbReference type="AlphaFoldDB" id="A0A915KB60"/>
<evidence type="ECO:0000313" key="2">
    <source>
        <dbReference type="Proteomes" id="UP000887565"/>
    </source>
</evidence>
<keyword evidence="2" id="KW-1185">Reference proteome</keyword>
<dbReference type="Proteomes" id="UP000887565">
    <property type="component" value="Unplaced"/>
</dbReference>
<name>A0A915KB60_ROMCU</name>
<dbReference type="WBParaSite" id="nRc.2.0.1.t36013-RA">
    <property type="protein sequence ID" value="nRc.2.0.1.t36013-RA"/>
    <property type="gene ID" value="nRc.2.0.1.g36013"/>
</dbReference>
<sequence>METNCKQMKNRKKRTQNVEKEKKKERKDKYSCTDIQPKDRPMIFSTIGEQPDDAPSKYI</sequence>